<dbReference type="Pfam" id="PF13472">
    <property type="entry name" value="Lipase_GDSL_2"/>
    <property type="match status" value="1"/>
</dbReference>
<evidence type="ECO:0000259" key="1">
    <source>
        <dbReference type="Pfam" id="PF13472"/>
    </source>
</evidence>
<evidence type="ECO:0000313" key="3">
    <source>
        <dbReference type="Proteomes" id="UP000366065"/>
    </source>
</evidence>
<dbReference type="SUPFAM" id="SSF52266">
    <property type="entry name" value="SGNH hydrolase"/>
    <property type="match status" value="1"/>
</dbReference>
<reference evidence="2 3" key="1">
    <citation type="submission" date="2019-08" db="EMBL/GenBank/DDBJ databases">
        <authorList>
            <person name="Peeters C."/>
        </authorList>
    </citation>
    <scope>NUCLEOTIDE SEQUENCE [LARGE SCALE GENOMIC DNA]</scope>
    <source>
        <strain evidence="2 3">LMG 20602</strain>
    </source>
</reference>
<organism evidence="2 3">
    <name type="scientific">Pandoraea capi</name>
    <dbReference type="NCBI Taxonomy" id="2508286"/>
    <lineage>
        <taxon>Bacteria</taxon>
        <taxon>Pseudomonadati</taxon>
        <taxon>Pseudomonadota</taxon>
        <taxon>Betaproteobacteria</taxon>
        <taxon>Burkholderiales</taxon>
        <taxon>Burkholderiaceae</taxon>
        <taxon>Pandoraea</taxon>
    </lineage>
</organism>
<dbReference type="Gene3D" id="3.40.50.1110">
    <property type="entry name" value="SGNH hydrolase"/>
    <property type="match status" value="1"/>
</dbReference>
<dbReference type="CDD" id="cd01830">
    <property type="entry name" value="XynE_like"/>
    <property type="match status" value="1"/>
</dbReference>
<dbReference type="EMBL" id="CABPRV010000001">
    <property type="protein sequence ID" value="VVD68011.1"/>
    <property type="molecule type" value="Genomic_DNA"/>
</dbReference>
<accession>A0ABY6VN94</accession>
<dbReference type="InterPro" id="IPR036514">
    <property type="entry name" value="SGNH_hydro_sf"/>
</dbReference>
<sequence>MAAAAPTRGSPPLSLMLSMFPTFLNHRFQRFSATEGLPQRPRARHVALRTVARFTLTSLTHVVAACAVAVVAGAASSAFAQGAPNGATSAVAGNARVGAWATAPQAVAQHPAAPSFNRAPAAGGRTVRQIIFPTLSGNEARVRFSNTFGTQPLVIERATLAVSARGAGIDAASLRRLTFGGQPVARIAPGASLESDPVPFAVRAGTPLAISLFTRESKTPTTWHKIAQQTAFLSGAGDFVDDAQASAFPTRFTNTLWLAGLSVTPDMPSHAIVAIGDSITDGMRSTLGANRRWPDGLARRLAAAGRRDVAVLNLGISGNRLLHDSACYGERLVARFHRDALEQPGVKTVVVQIGINDINFGYVPPHAGLDCDVPHVIVTAPEMIAGYQSLIAAAHARNVRILGTTIPPGKLPPEREVVREAVNRWVRSSVGNGGFDGVIDFDAALRDPSQPTRMLPRLDSGDGTHPSDAGYAAMAEAVPLPLVLGTGK</sequence>
<proteinExistence type="predicted"/>
<comment type="caution">
    <text evidence="2">The sequence shown here is derived from an EMBL/GenBank/DDBJ whole genome shotgun (WGS) entry which is preliminary data.</text>
</comment>
<dbReference type="PANTHER" id="PTHR43784">
    <property type="entry name" value="GDSL-LIKE LIPASE/ACYLHYDROLASE, PUTATIVE (AFU_ORTHOLOGUE AFUA_2G00820)-RELATED"/>
    <property type="match status" value="1"/>
</dbReference>
<dbReference type="InterPro" id="IPR053140">
    <property type="entry name" value="GDSL_Rv0518-like"/>
</dbReference>
<feature type="domain" description="SGNH hydrolase-type esterase" evidence="1">
    <location>
        <begin position="274"/>
        <end position="473"/>
    </location>
</feature>
<gene>
    <name evidence="2" type="ORF">PCA20602_00466</name>
</gene>
<keyword evidence="3" id="KW-1185">Reference proteome</keyword>
<evidence type="ECO:0000313" key="2">
    <source>
        <dbReference type="EMBL" id="VVD68011.1"/>
    </source>
</evidence>
<name>A0ABY6VN94_9BURK</name>
<protein>
    <submittedName>
        <fullName evidence="2">GDSL family lipase</fullName>
    </submittedName>
</protein>
<dbReference type="InterPro" id="IPR013830">
    <property type="entry name" value="SGNH_hydro"/>
</dbReference>
<dbReference type="Proteomes" id="UP000366065">
    <property type="component" value="Unassembled WGS sequence"/>
</dbReference>
<dbReference type="PANTHER" id="PTHR43784:SF2">
    <property type="entry name" value="GDSL-LIKE LIPASE_ACYLHYDROLASE, PUTATIVE (AFU_ORTHOLOGUE AFUA_2G00820)-RELATED"/>
    <property type="match status" value="1"/>
</dbReference>